<accession>A0A072TDN7</accession>
<protein>
    <recommendedName>
        <fullName evidence="2">Disease resistance protein At4g27190-like leucine-rich repeats domain-containing protein</fullName>
    </recommendedName>
</protein>
<reference evidence="3 5" key="2">
    <citation type="journal article" date="2014" name="BMC Genomics">
        <title>An improved genome release (version Mt4.0) for the model legume Medicago truncatula.</title>
        <authorList>
            <person name="Tang H."/>
            <person name="Krishnakumar V."/>
            <person name="Bidwell S."/>
            <person name="Rosen B."/>
            <person name="Chan A."/>
            <person name="Zhou S."/>
            <person name="Gentzbittel L."/>
            <person name="Childs K.L."/>
            <person name="Yandell M."/>
            <person name="Gundlach H."/>
            <person name="Mayer K.F."/>
            <person name="Schwartz D.C."/>
            <person name="Town C.D."/>
        </authorList>
    </citation>
    <scope>GENOME REANNOTATION</scope>
    <source>
        <strain evidence="3">A17</strain>
        <strain evidence="4 5">cv. Jemalong A17</strain>
    </source>
</reference>
<dbReference type="PANTHER" id="PTHR33463:SF105">
    <property type="entry name" value="AND NB-ARC DOMAIN DISEASE RESISTANCE PROTEIN, PUTATIVE-RELATED"/>
    <property type="match status" value="1"/>
</dbReference>
<dbReference type="PANTHER" id="PTHR33463">
    <property type="entry name" value="NB-ARC DOMAIN-CONTAINING PROTEIN-RELATED"/>
    <property type="match status" value="1"/>
</dbReference>
<dbReference type="InterPro" id="IPR032675">
    <property type="entry name" value="LRR_dom_sf"/>
</dbReference>
<sequence>MHMEDILHIPISFFENIPRLRVLNLSCHNSYHPLSLPQSMKPLLNIRSLSFGNVDLGDISVFGSLQSLETLELNYCAINELPPEIEKLENFRLLELKNCEIRNNNPFEVIQRCPSLEELYFLNSFNDFCKEITLPTLQRYHLSNVAGYRYRVNDTISRGVSLRWDYFSEATLKYVMKTAEHLHLEGTDKGWRNLMPGIIPIDNGMNDLIELSLETCHQVQCLLDTKHINSEVPSVFSNLKKVTLISCSMLVSVFDLSTARGLLLLEKLKIIDCEKLENIITTDCDNDNKNSCNSMFPNLKFLCIEKCHKLQFILPCHSAGDFLLLEYIKIENCHKLEYIFGQHQDVKLVSLKILKHNDVPNFIDIFPEALSIKGSSNSISKPQSELEPVKSKTFSWSQICCYGYKSRGRTSTKMPLVSNNQPKDCSITLVTPSHIFIYSFCF</sequence>
<proteinExistence type="predicted"/>
<name>A0A072TDN7_MEDTR</name>
<dbReference type="HOGENOM" id="CLU_620203_0_0_1"/>
<dbReference type="SUPFAM" id="SSF52058">
    <property type="entry name" value="L domain-like"/>
    <property type="match status" value="1"/>
</dbReference>
<keyword evidence="5" id="KW-1185">Reference proteome</keyword>
<dbReference type="Proteomes" id="UP000002051">
    <property type="component" value="Unassembled WGS sequence"/>
</dbReference>
<reference evidence="4" key="3">
    <citation type="submission" date="2015-06" db="UniProtKB">
        <authorList>
            <consortium name="EnsemblPlants"/>
        </authorList>
    </citation>
    <scope>IDENTIFICATION</scope>
    <source>
        <strain evidence="4">cv. Jemalong A17</strain>
    </source>
</reference>
<evidence type="ECO:0000313" key="5">
    <source>
        <dbReference type="Proteomes" id="UP000002051"/>
    </source>
</evidence>
<dbReference type="EnsemblPlants" id="KEH15331">
    <property type="protein sequence ID" value="KEH15331"/>
    <property type="gene ID" value="MTR_1344s0010"/>
</dbReference>
<dbReference type="AlphaFoldDB" id="A0A072TDN7"/>
<evidence type="ECO:0000256" key="1">
    <source>
        <dbReference type="ARBA" id="ARBA00022821"/>
    </source>
</evidence>
<evidence type="ECO:0000313" key="4">
    <source>
        <dbReference type="EnsemblPlants" id="KEH15331"/>
    </source>
</evidence>
<evidence type="ECO:0000259" key="2">
    <source>
        <dbReference type="Pfam" id="PF23247"/>
    </source>
</evidence>
<dbReference type="InterPro" id="IPR057135">
    <property type="entry name" value="At4g27190-like_LRR"/>
</dbReference>
<keyword evidence="1" id="KW-0611">Plant defense</keyword>
<evidence type="ECO:0000313" key="3">
    <source>
        <dbReference type="EMBL" id="KEH15331.1"/>
    </source>
</evidence>
<dbReference type="Pfam" id="PF23247">
    <property type="entry name" value="LRR_RPS2"/>
    <property type="match status" value="1"/>
</dbReference>
<reference evidence="3 5" key="1">
    <citation type="journal article" date="2011" name="Nature">
        <title>The Medicago genome provides insight into the evolution of rhizobial symbioses.</title>
        <authorList>
            <person name="Young N.D."/>
            <person name="Debelle F."/>
            <person name="Oldroyd G.E."/>
            <person name="Geurts R."/>
            <person name="Cannon S.B."/>
            <person name="Udvardi M.K."/>
            <person name="Benedito V.A."/>
            <person name="Mayer K.F."/>
            <person name="Gouzy J."/>
            <person name="Schoof H."/>
            <person name="Van de Peer Y."/>
            <person name="Proost S."/>
            <person name="Cook D.R."/>
            <person name="Meyers B.C."/>
            <person name="Spannagl M."/>
            <person name="Cheung F."/>
            <person name="De Mita S."/>
            <person name="Krishnakumar V."/>
            <person name="Gundlach H."/>
            <person name="Zhou S."/>
            <person name="Mudge J."/>
            <person name="Bharti A.K."/>
            <person name="Murray J.D."/>
            <person name="Naoumkina M.A."/>
            <person name="Rosen B."/>
            <person name="Silverstein K.A."/>
            <person name="Tang H."/>
            <person name="Rombauts S."/>
            <person name="Zhao P.X."/>
            <person name="Zhou P."/>
            <person name="Barbe V."/>
            <person name="Bardou P."/>
            <person name="Bechner M."/>
            <person name="Bellec A."/>
            <person name="Berger A."/>
            <person name="Berges H."/>
            <person name="Bidwell S."/>
            <person name="Bisseling T."/>
            <person name="Choisne N."/>
            <person name="Couloux A."/>
            <person name="Denny R."/>
            <person name="Deshpande S."/>
            <person name="Dai X."/>
            <person name="Doyle J.J."/>
            <person name="Dudez A.M."/>
            <person name="Farmer A.D."/>
            <person name="Fouteau S."/>
            <person name="Franken C."/>
            <person name="Gibelin C."/>
            <person name="Gish J."/>
            <person name="Goldstein S."/>
            <person name="Gonzalez A.J."/>
            <person name="Green P.J."/>
            <person name="Hallab A."/>
            <person name="Hartog M."/>
            <person name="Hua A."/>
            <person name="Humphray S.J."/>
            <person name="Jeong D.H."/>
            <person name="Jing Y."/>
            <person name="Jocker A."/>
            <person name="Kenton S.M."/>
            <person name="Kim D.J."/>
            <person name="Klee K."/>
            <person name="Lai H."/>
            <person name="Lang C."/>
            <person name="Lin S."/>
            <person name="Macmil S.L."/>
            <person name="Magdelenat G."/>
            <person name="Matthews L."/>
            <person name="McCorrison J."/>
            <person name="Monaghan E.L."/>
            <person name="Mun J.H."/>
            <person name="Najar F.Z."/>
            <person name="Nicholson C."/>
            <person name="Noirot C."/>
            <person name="O'Bleness M."/>
            <person name="Paule C.R."/>
            <person name="Poulain J."/>
            <person name="Prion F."/>
            <person name="Qin B."/>
            <person name="Qu C."/>
            <person name="Retzel E.F."/>
            <person name="Riddle C."/>
            <person name="Sallet E."/>
            <person name="Samain S."/>
            <person name="Samson N."/>
            <person name="Sanders I."/>
            <person name="Saurat O."/>
            <person name="Scarpelli C."/>
            <person name="Schiex T."/>
            <person name="Segurens B."/>
            <person name="Severin A.J."/>
            <person name="Sherrier D.J."/>
            <person name="Shi R."/>
            <person name="Sims S."/>
            <person name="Singer S.R."/>
            <person name="Sinharoy S."/>
            <person name="Sterck L."/>
            <person name="Viollet A."/>
            <person name="Wang B.B."/>
            <person name="Wang K."/>
            <person name="Wang M."/>
            <person name="Wang X."/>
            <person name="Warfsmann J."/>
            <person name="Weissenbach J."/>
            <person name="White D.D."/>
            <person name="White J.D."/>
            <person name="Wiley G.B."/>
            <person name="Wincker P."/>
            <person name="Xing Y."/>
            <person name="Yang L."/>
            <person name="Yao Z."/>
            <person name="Ying F."/>
            <person name="Zhai J."/>
            <person name="Zhou L."/>
            <person name="Zuber A."/>
            <person name="Denarie J."/>
            <person name="Dixon R.A."/>
            <person name="May G.D."/>
            <person name="Schwartz D.C."/>
            <person name="Rogers J."/>
            <person name="Quetier F."/>
            <person name="Town C.D."/>
            <person name="Roe B.A."/>
        </authorList>
    </citation>
    <scope>NUCLEOTIDE SEQUENCE [LARGE SCALE GENOMIC DNA]</scope>
    <source>
        <strain evidence="3">A17</strain>
        <strain evidence="4 5">cv. Jemalong A17</strain>
    </source>
</reference>
<dbReference type="Gene3D" id="3.80.10.10">
    <property type="entry name" value="Ribonuclease Inhibitor"/>
    <property type="match status" value="1"/>
</dbReference>
<organism evidence="3 5">
    <name type="scientific">Medicago truncatula</name>
    <name type="common">Barrel medic</name>
    <name type="synonym">Medicago tribuloides</name>
    <dbReference type="NCBI Taxonomy" id="3880"/>
    <lineage>
        <taxon>Eukaryota</taxon>
        <taxon>Viridiplantae</taxon>
        <taxon>Streptophyta</taxon>
        <taxon>Embryophyta</taxon>
        <taxon>Tracheophyta</taxon>
        <taxon>Spermatophyta</taxon>
        <taxon>Magnoliopsida</taxon>
        <taxon>eudicotyledons</taxon>
        <taxon>Gunneridae</taxon>
        <taxon>Pentapetalae</taxon>
        <taxon>rosids</taxon>
        <taxon>fabids</taxon>
        <taxon>Fabales</taxon>
        <taxon>Fabaceae</taxon>
        <taxon>Papilionoideae</taxon>
        <taxon>50 kb inversion clade</taxon>
        <taxon>NPAAA clade</taxon>
        <taxon>Hologalegina</taxon>
        <taxon>IRL clade</taxon>
        <taxon>Trifolieae</taxon>
        <taxon>Medicago</taxon>
    </lineage>
</organism>
<gene>
    <name evidence="4" type="primary">25481664</name>
    <name evidence="3" type="ORF">MTR_1344s0010</name>
</gene>
<dbReference type="EMBL" id="KL404068">
    <property type="protein sequence ID" value="KEH15331.1"/>
    <property type="molecule type" value="Genomic_DNA"/>
</dbReference>
<dbReference type="InterPro" id="IPR050905">
    <property type="entry name" value="Plant_NBS-LRR"/>
</dbReference>
<feature type="domain" description="Disease resistance protein At4g27190-like leucine-rich repeats" evidence="2">
    <location>
        <begin position="287"/>
        <end position="344"/>
    </location>
</feature>